<gene>
    <name evidence="1" type="ORF">SAV14893_089560</name>
    <name evidence="2" type="ORF">SAV31267_093060</name>
</gene>
<proteinExistence type="predicted"/>
<dbReference type="Proteomes" id="UP000302139">
    <property type="component" value="Unassembled WGS sequence"/>
</dbReference>
<dbReference type="SMART" id="SM00028">
    <property type="entry name" value="TPR"/>
    <property type="match status" value="3"/>
</dbReference>
<dbReference type="InterPro" id="IPR011990">
    <property type="entry name" value="TPR-like_helical_dom_sf"/>
</dbReference>
<comment type="caution">
    <text evidence="1">The sequence shown here is derived from an EMBL/GenBank/DDBJ whole genome shotgun (WGS) entry which is preliminary data.</text>
</comment>
<dbReference type="EMBL" id="BJHX01000002">
    <property type="protein sequence ID" value="GDY69563.1"/>
    <property type="molecule type" value="Genomic_DNA"/>
</dbReference>
<reference evidence="2 3" key="1">
    <citation type="submission" date="2019-04" db="EMBL/GenBank/DDBJ databases">
        <title>Draft genome sequences of Streptomyces avermitilis ATCC 31267.</title>
        <authorList>
            <person name="Komaki H."/>
            <person name="Tamura T."/>
            <person name="Hosoyama A."/>
        </authorList>
    </citation>
    <scope>NUCLEOTIDE SEQUENCE [LARGE SCALE GENOMIC DNA]</scope>
    <source>
        <strain evidence="2 3">ATCC 31267</strain>
    </source>
</reference>
<evidence type="ECO:0000313" key="3">
    <source>
        <dbReference type="Proteomes" id="UP000299211"/>
    </source>
</evidence>
<evidence type="ECO:0008006" key="5">
    <source>
        <dbReference type="Google" id="ProtNLM"/>
    </source>
</evidence>
<evidence type="ECO:0000313" key="1">
    <source>
        <dbReference type="EMBL" id="GDY69563.1"/>
    </source>
</evidence>
<sequence>MAVAQGAALIDLLNLRGHILGRVADYERAAELAEQLVHVAPEDGTALLARARTRATLHRFAEAVADLGAAGRNGAEEATVDAERAVVLQALGCYADAMALIRKAAERQSDFTTLGALAVLQAERGEVSEAERLFGEARRHYQGTSPFPLAQLDFRRGVMWHREGDLDAARSCYEAARRRVPDYAPALGHLAEVELLRDDPQAAVALLRPLTWASDDPEYAGHLAAALHACDRFQEANQWRERAAARYGELVLRHPEAYADHAADFWLTVGADAERGLQLALQNLAFRQTARAHALFQRAVLAQNRVAQNRVAQAAP</sequence>
<evidence type="ECO:0000313" key="4">
    <source>
        <dbReference type="Proteomes" id="UP000302139"/>
    </source>
</evidence>
<dbReference type="Proteomes" id="UP000299211">
    <property type="component" value="Unassembled WGS sequence"/>
</dbReference>
<protein>
    <recommendedName>
        <fullName evidence="5">Tetratricopeptide repeat protein</fullName>
    </recommendedName>
</protein>
<accession>A0A4D4MCD9</accession>
<name>A0A4D4MCD9_STRAX</name>
<dbReference type="SUPFAM" id="SSF48452">
    <property type="entry name" value="TPR-like"/>
    <property type="match status" value="1"/>
</dbReference>
<evidence type="ECO:0000313" key="2">
    <source>
        <dbReference type="EMBL" id="GDY79821.1"/>
    </source>
</evidence>
<reference evidence="1 4" key="2">
    <citation type="submission" date="2019-04" db="EMBL/GenBank/DDBJ databases">
        <title>Draft genome sequences of Streptomyces avermitilis NBRC 14893.</title>
        <authorList>
            <person name="Komaki H."/>
            <person name="Tamura T."/>
            <person name="Hosoyama A."/>
        </authorList>
    </citation>
    <scope>NUCLEOTIDE SEQUENCE [LARGE SCALE GENOMIC DNA]</scope>
    <source>
        <strain evidence="1 4">NBRC 14893</strain>
    </source>
</reference>
<organism evidence="1 4">
    <name type="scientific">Streptomyces avermitilis</name>
    <dbReference type="NCBI Taxonomy" id="33903"/>
    <lineage>
        <taxon>Bacteria</taxon>
        <taxon>Bacillati</taxon>
        <taxon>Actinomycetota</taxon>
        <taxon>Actinomycetes</taxon>
        <taxon>Kitasatosporales</taxon>
        <taxon>Streptomycetaceae</taxon>
        <taxon>Streptomyces</taxon>
    </lineage>
</organism>
<dbReference type="AlphaFoldDB" id="A0A4D4MCD9"/>
<dbReference type="InterPro" id="IPR019734">
    <property type="entry name" value="TPR_rpt"/>
</dbReference>
<dbReference type="EMBL" id="BJHY01000002">
    <property type="protein sequence ID" value="GDY79821.1"/>
    <property type="molecule type" value="Genomic_DNA"/>
</dbReference>
<dbReference type="Gene3D" id="1.25.40.10">
    <property type="entry name" value="Tetratricopeptide repeat domain"/>
    <property type="match status" value="1"/>
</dbReference>
<dbReference type="STRING" id="33903.AQJ43_35270"/>